<evidence type="ECO:0000259" key="1">
    <source>
        <dbReference type="Pfam" id="PF12937"/>
    </source>
</evidence>
<gene>
    <name evidence="2" type="ORF">F8M41_025064</name>
</gene>
<dbReference type="Proteomes" id="UP000439903">
    <property type="component" value="Unassembled WGS sequence"/>
</dbReference>
<proteinExistence type="predicted"/>
<feature type="domain" description="F-box" evidence="1">
    <location>
        <begin position="3"/>
        <end position="45"/>
    </location>
</feature>
<dbReference type="Pfam" id="PF12937">
    <property type="entry name" value="F-box-like"/>
    <property type="match status" value="1"/>
</dbReference>
<evidence type="ECO:0000313" key="3">
    <source>
        <dbReference type="Proteomes" id="UP000439903"/>
    </source>
</evidence>
<dbReference type="InterPro" id="IPR001810">
    <property type="entry name" value="F-box_dom"/>
</dbReference>
<protein>
    <submittedName>
        <fullName evidence="2">F-box domain-containing protein</fullName>
    </submittedName>
</protein>
<dbReference type="InterPro" id="IPR032675">
    <property type="entry name" value="LRR_dom_sf"/>
</dbReference>
<dbReference type="Gene3D" id="3.80.10.10">
    <property type="entry name" value="Ribonuclease Inhibitor"/>
    <property type="match status" value="1"/>
</dbReference>
<accession>A0A8H4ET73</accession>
<sequence length="272" mass="31798">MKKLPNECFFEIFNNFRTDFKCLFSCLLVNRQWCRFVIPILWSEPTNHCSDGRLIRIFLLGLNAKEQALLIPFQIILPNCPRPLFEYSSYTKSVGIHFPRAILKWFCDEGSIFCEKVDRKPLHAIKYSLVSMFLRTCENLKCLKLRYVGINNTIIEGLNMNNTITHLSFDDIYLHYKDITILMEIISKKNTLVDLSLSYNKLAFAKALTKNITLTSLNLRGNHFAFENINALKSFDIVTSWDKLDKYQYNICNELLTKNYNSINENGFLSRI</sequence>
<comment type="caution">
    <text evidence="2">The sequence shown here is derived from an EMBL/GenBank/DDBJ whole genome shotgun (WGS) entry which is preliminary data.</text>
</comment>
<dbReference type="AlphaFoldDB" id="A0A8H4ET73"/>
<evidence type="ECO:0000313" key="2">
    <source>
        <dbReference type="EMBL" id="KAF0549635.1"/>
    </source>
</evidence>
<reference evidence="2 3" key="1">
    <citation type="journal article" date="2019" name="Environ. Microbiol.">
        <title>At the nexus of three kingdoms: the genome of the mycorrhizal fungus Gigaspora margarita provides insights into plant, endobacterial and fungal interactions.</title>
        <authorList>
            <person name="Venice F."/>
            <person name="Ghignone S."/>
            <person name="Salvioli di Fossalunga A."/>
            <person name="Amselem J."/>
            <person name="Novero M."/>
            <person name="Xianan X."/>
            <person name="Sedzielewska Toro K."/>
            <person name="Morin E."/>
            <person name="Lipzen A."/>
            <person name="Grigoriev I.V."/>
            <person name="Henrissat B."/>
            <person name="Martin F.M."/>
            <person name="Bonfante P."/>
        </authorList>
    </citation>
    <scope>NUCLEOTIDE SEQUENCE [LARGE SCALE GENOMIC DNA]</scope>
    <source>
        <strain evidence="2 3">BEG34</strain>
    </source>
</reference>
<dbReference type="SUPFAM" id="SSF52047">
    <property type="entry name" value="RNI-like"/>
    <property type="match status" value="1"/>
</dbReference>
<dbReference type="EMBL" id="WTPW01000089">
    <property type="protein sequence ID" value="KAF0549635.1"/>
    <property type="molecule type" value="Genomic_DNA"/>
</dbReference>
<keyword evidence="3" id="KW-1185">Reference proteome</keyword>
<organism evidence="2 3">
    <name type="scientific">Gigaspora margarita</name>
    <dbReference type="NCBI Taxonomy" id="4874"/>
    <lineage>
        <taxon>Eukaryota</taxon>
        <taxon>Fungi</taxon>
        <taxon>Fungi incertae sedis</taxon>
        <taxon>Mucoromycota</taxon>
        <taxon>Glomeromycotina</taxon>
        <taxon>Glomeromycetes</taxon>
        <taxon>Diversisporales</taxon>
        <taxon>Gigasporaceae</taxon>
        <taxon>Gigaspora</taxon>
    </lineage>
</organism>
<name>A0A8H4ET73_GIGMA</name>